<dbReference type="PANTHER" id="PTHR36844:SF1">
    <property type="entry name" value="PROTEASE PRSW"/>
    <property type="match status" value="1"/>
</dbReference>
<dbReference type="GO" id="GO:0008237">
    <property type="term" value="F:metallopeptidase activity"/>
    <property type="evidence" value="ECO:0007669"/>
    <property type="project" value="UniProtKB-KW"/>
</dbReference>
<dbReference type="EMBL" id="WAAO01000001">
    <property type="protein sequence ID" value="KAB1866511.1"/>
    <property type="molecule type" value="Genomic_DNA"/>
</dbReference>
<dbReference type="InterPro" id="IPR026898">
    <property type="entry name" value="PrsW"/>
</dbReference>
<dbReference type="RefSeq" id="WP_151458391.1">
    <property type="nucleotide sequence ID" value="NZ_WAAO01000001.1"/>
</dbReference>
<dbReference type="PANTHER" id="PTHR36844">
    <property type="entry name" value="PROTEASE PRSW"/>
    <property type="match status" value="1"/>
</dbReference>
<feature type="transmembrane region" description="Helical" evidence="1">
    <location>
        <begin position="147"/>
        <end position="165"/>
    </location>
</feature>
<sequence length="276" mass="28412">MQPAILTTDPARPWARPSVVFAAFLAALLGAVLLFSGDSGPVLLLCLVAVAPAAVVTMFAARWLAPRGLRAWTPTLLAVMWGAGGAALLAAWGGAWVSDVVVYVDDQNVLREAIPSSWVLTPLVEELAKGVGVLAVLLLARRAGLRGVLFGAMVGALVGVGFGWIEDAAAIASDIAANDLGYGIGTWIVRTATAPTHAAFTIWTGAACGLAMAKRRRWARPLIALAGFAVACVAHGAVNHANLTGFGVALLTAFGWVALTAAAAVTARLLLTRPHP</sequence>
<organism evidence="2 3">
    <name type="scientific">Microbacterium algeriense</name>
    <dbReference type="NCBI Taxonomy" id="2615184"/>
    <lineage>
        <taxon>Bacteria</taxon>
        <taxon>Bacillati</taxon>
        <taxon>Actinomycetota</taxon>
        <taxon>Actinomycetes</taxon>
        <taxon>Micrococcales</taxon>
        <taxon>Microbacteriaceae</taxon>
        <taxon>Microbacterium</taxon>
    </lineage>
</organism>
<keyword evidence="1" id="KW-0472">Membrane</keyword>
<evidence type="ECO:0000313" key="2">
    <source>
        <dbReference type="EMBL" id="KAB1866511.1"/>
    </source>
</evidence>
<name>A0ABQ6V8F1_9MICO</name>
<gene>
    <name evidence="2" type="ORF">F6A08_01410</name>
</gene>
<keyword evidence="2" id="KW-0645">Protease</keyword>
<feature type="transmembrane region" description="Helical" evidence="1">
    <location>
        <begin position="185"/>
        <end position="206"/>
    </location>
</feature>
<dbReference type="GeneID" id="77475082"/>
<keyword evidence="2" id="KW-0482">Metalloprotease</keyword>
<keyword evidence="3" id="KW-1185">Reference proteome</keyword>
<keyword evidence="1" id="KW-1133">Transmembrane helix</keyword>
<proteinExistence type="predicted"/>
<feature type="transmembrane region" description="Helical" evidence="1">
    <location>
        <begin position="218"/>
        <end position="238"/>
    </location>
</feature>
<feature type="transmembrane region" description="Helical" evidence="1">
    <location>
        <begin position="244"/>
        <end position="271"/>
    </location>
</feature>
<keyword evidence="1" id="KW-0812">Transmembrane</keyword>
<dbReference type="Pfam" id="PF13367">
    <property type="entry name" value="PrsW-protease"/>
    <property type="match status" value="1"/>
</dbReference>
<comment type="caution">
    <text evidence="2">The sequence shown here is derived from an EMBL/GenBank/DDBJ whole genome shotgun (WGS) entry which is preliminary data.</text>
</comment>
<feature type="transmembrane region" description="Helical" evidence="1">
    <location>
        <begin position="19"/>
        <end position="36"/>
    </location>
</feature>
<feature type="transmembrane region" description="Helical" evidence="1">
    <location>
        <begin position="42"/>
        <end position="64"/>
    </location>
</feature>
<evidence type="ECO:0000256" key="1">
    <source>
        <dbReference type="SAM" id="Phobius"/>
    </source>
</evidence>
<reference evidence="3" key="1">
    <citation type="submission" date="2019-09" db="EMBL/GenBank/DDBJ databases">
        <title>Whole genome sequencing of Microbacterium maritypicum.</title>
        <authorList>
            <person name="Lenchi N."/>
        </authorList>
    </citation>
    <scope>NUCLEOTIDE SEQUENCE [LARGE SCALE GENOMIC DNA]</scope>
    <source>
        <strain evidence="3">G1</strain>
    </source>
</reference>
<keyword evidence="2" id="KW-0378">Hydrolase</keyword>
<protein>
    <submittedName>
        <fullName evidence="2">PrsW family intramembrane metalloprotease</fullName>
    </submittedName>
</protein>
<dbReference type="Proteomes" id="UP000478836">
    <property type="component" value="Unassembled WGS sequence"/>
</dbReference>
<evidence type="ECO:0000313" key="3">
    <source>
        <dbReference type="Proteomes" id="UP000478836"/>
    </source>
</evidence>
<accession>A0ABQ6V8F1</accession>
<feature type="transmembrane region" description="Helical" evidence="1">
    <location>
        <begin position="76"/>
        <end position="97"/>
    </location>
</feature>
<feature type="transmembrane region" description="Helical" evidence="1">
    <location>
        <begin position="117"/>
        <end position="140"/>
    </location>
</feature>